<evidence type="ECO:0000256" key="3">
    <source>
        <dbReference type="ARBA" id="ARBA00022884"/>
    </source>
</evidence>
<dbReference type="GO" id="GO:0005840">
    <property type="term" value="C:ribosome"/>
    <property type="evidence" value="ECO:0007669"/>
    <property type="project" value="UniProtKB-KW"/>
</dbReference>
<keyword evidence="5" id="KW-0687">Ribonucleoprotein</keyword>
<dbReference type="InterPro" id="IPR035987">
    <property type="entry name" value="Ribosomal_uS8_sf"/>
</dbReference>
<dbReference type="Pfam" id="PF00410">
    <property type="entry name" value="Ribosomal_S8"/>
    <property type="match status" value="1"/>
</dbReference>
<organism evidence="6">
    <name type="scientific">marine metagenome</name>
    <dbReference type="NCBI Taxonomy" id="408172"/>
    <lineage>
        <taxon>unclassified sequences</taxon>
        <taxon>metagenomes</taxon>
        <taxon>ecological metagenomes</taxon>
    </lineage>
</organism>
<proteinExistence type="inferred from homology"/>
<name>A0A381VMK6_9ZZZZ</name>
<dbReference type="FunFam" id="3.30.1490.10:FF:000001">
    <property type="entry name" value="30S ribosomal protein S8"/>
    <property type="match status" value="1"/>
</dbReference>
<dbReference type="FunFam" id="3.30.1370.30:FF:000002">
    <property type="entry name" value="30S ribosomal protein S8"/>
    <property type="match status" value="1"/>
</dbReference>
<dbReference type="SUPFAM" id="SSF56047">
    <property type="entry name" value="Ribosomal protein S8"/>
    <property type="match status" value="1"/>
</dbReference>
<sequence>MSMSDPVADMLTRIRNAHAVNKEQVTMPSSKLKSGIASVLQVEGYINSFAVEGDSAANKTLTINLKYYDNKPVIDSIERISKPSLRLYVGKDSMPSVMNGLGIVIVSTPKGVMTGQTAKAQNVGGEVLCSVS</sequence>
<evidence type="ECO:0000313" key="6">
    <source>
        <dbReference type="EMBL" id="SVA40998.1"/>
    </source>
</evidence>
<dbReference type="GO" id="GO:0019843">
    <property type="term" value="F:rRNA binding"/>
    <property type="evidence" value="ECO:0007669"/>
    <property type="project" value="UniProtKB-KW"/>
</dbReference>
<dbReference type="InterPro" id="IPR000630">
    <property type="entry name" value="Ribosomal_uS8"/>
</dbReference>
<dbReference type="InterPro" id="IPR047863">
    <property type="entry name" value="Ribosomal_uS8_CS"/>
</dbReference>
<dbReference type="Gene3D" id="3.30.1370.30">
    <property type="match status" value="1"/>
</dbReference>
<keyword evidence="4" id="KW-0689">Ribosomal protein</keyword>
<dbReference type="GO" id="GO:0005737">
    <property type="term" value="C:cytoplasm"/>
    <property type="evidence" value="ECO:0007669"/>
    <property type="project" value="UniProtKB-ARBA"/>
</dbReference>
<dbReference type="Gene3D" id="3.30.1490.10">
    <property type="match status" value="1"/>
</dbReference>
<reference evidence="6" key="1">
    <citation type="submission" date="2018-05" db="EMBL/GenBank/DDBJ databases">
        <authorList>
            <person name="Lanie J.A."/>
            <person name="Ng W.-L."/>
            <person name="Kazmierczak K.M."/>
            <person name="Andrzejewski T.M."/>
            <person name="Davidsen T.M."/>
            <person name="Wayne K.J."/>
            <person name="Tettelin H."/>
            <person name="Glass J.I."/>
            <person name="Rusch D."/>
            <person name="Podicherti R."/>
            <person name="Tsui H.-C.T."/>
            <person name="Winkler M.E."/>
        </authorList>
    </citation>
    <scope>NUCLEOTIDE SEQUENCE</scope>
</reference>
<dbReference type="PROSITE" id="PS00053">
    <property type="entry name" value="RIBOSOMAL_S8"/>
    <property type="match status" value="1"/>
</dbReference>
<dbReference type="GO" id="GO:0006412">
    <property type="term" value="P:translation"/>
    <property type="evidence" value="ECO:0007669"/>
    <property type="project" value="InterPro"/>
</dbReference>
<comment type="similarity">
    <text evidence="1">Belongs to the universal ribosomal protein uS8 family.</text>
</comment>
<dbReference type="AlphaFoldDB" id="A0A381VMK6"/>
<evidence type="ECO:0008006" key="7">
    <source>
        <dbReference type="Google" id="ProtNLM"/>
    </source>
</evidence>
<gene>
    <name evidence="6" type="ORF">METZ01_LOCUS93852</name>
</gene>
<dbReference type="GO" id="GO:0003735">
    <property type="term" value="F:structural constituent of ribosome"/>
    <property type="evidence" value="ECO:0007669"/>
    <property type="project" value="InterPro"/>
</dbReference>
<dbReference type="HAMAP" id="MF_01302_B">
    <property type="entry name" value="Ribosomal_uS8_B"/>
    <property type="match status" value="1"/>
</dbReference>
<keyword evidence="3" id="KW-0694">RNA-binding</keyword>
<protein>
    <recommendedName>
        <fullName evidence="7">Ribosomal protein S8</fullName>
    </recommendedName>
</protein>
<keyword evidence="2" id="KW-0699">rRNA-binding</keyword>
<dbReference type="EMBL" id="UINC01009135">
    <property type="protein sequence ID" value="SVA40998.1"/>
    <property type="molecule type" value="Genomic_DNA"/>
</dbReference>
<dbReference type="NCBIfam" id="NF001109">
    <property type="entry name" value="PRK00136.1"/>
    <property type="match status" value="1"/>
</dbReference>
<evidence type="ECO:0000256" key="5">
    <source>
        <dbReference type="ARBA" id="ARBA00023274"/>
    </source>
</evidence>
<accession>A0A381VMK6</accession>
<evidence type="ECO:0000256" key="2">
    <source>
        <dbReference type="ARBA" id="ARBA00022730"/>
    </source>
</evidence>
<dbReference type="GO" id="GO:1990904">
    <property type="term" value="C:ribonucleoprotein complex"/>
    <property type="evidence" value="ECO:0007669"/>
    <property type="project" value="UniProtKB-KW"/>
</dbReference>
<evidence type="ECO:0000256" key="1">
    <source>
        <dbReference type="ARBA" id="ARBA00006471"/>
    </source>
</evidence>
<evidence type="ECO:0000256" key="4">
    <source>
        <dbReference type="ARBA" id="ARBA00022980"/>
    </source>
</evidence>
<dbReference type="PANTHER" id="PTHR11758">
    <property type="entry name" value="40S RIBOSOMAL PROTEIN S15A"/>
    <property type="match status" value="1"/>
</dbReference>